<evidence type="ECO:0000313" key="3">
    <source>
        <dbReference type="Proteomes" id="UP001224775"/>
    </source>
</evidence>
<dbReference type="Proteomes" id="UP001224775">
    <property type="component" value="Unassembled WGS sequence"/>
</dbReference>
<accession>A0AAD9DBD0</accession>
<dbReference type="Gene3D" id="3.40.366.30">
    <property type="entry name" value="50S ribosomal protein L16 arginine hydroxylase, Chain A, Domain 2"/>
    <property type="match status" value="1"/>
</dbReference>
<feature type="domain" description="JmjC" evidence="1">
    <location>
        <begin position="1"/>
        <end position="95"/>
    </location>
</feature>
<reference evidence="2" key="1">
    <citation type="submission" date="2023-06" db="EMBL/GenBank/DDBJ databases">
        <title>Survivors Of The Sea: Transcriptome response of Skeletonema marinoi to long-term dormancy.</title>
        <authorList>
            <person name="Pinder M.I.M."/>
            <person name="Kourtchenko O."/>
            <person name="Robertson E.K."/>
            <person name="Larsson T."/>
            <person name="Maumus F."/>
            <person name="Osuna-Cruz C.M."/>
            <person name="Vancaester E."/>
            <person name="Stenow R."/>
            <person name="Vandepoele K."/>
            <person name="Ploug H."/>
            <person name="Bruchert V."/>
            <person name="Godhe A."/>
            <person name="Topel M."/>
        </authorList>
    </citation>
    <scope>NUCLEOTIDE SEQUENCE</scope>
    <source>
        <strain evidence="2">R05AC</strain>
    </source>
</reference>
<dbReference type="Gene3D" id="2.60.120.650">
    <property type="entry name" value="Cupin"/>
    <property type="match status" value="1"/>
</dbReference>
<dbReference type="AlphaFoldDB" id="A0AAD9DBD0"/>
<dbReference type="InterPro" id="IPR003347">
    <property type="entry name" value="JmjC_dom"/>
</dbReference>
<dbReference type="Pfam" id="PF08007">
    <property type="entry name" value="JmjC_2"/>
    <property type="match status" value="1"/>
</dbReference>
<evidence type="ECO:0000313" key="2">
    <source>
        <dbReference type="EMBL" id="KAK1739739.1"/>
    </source>
</evidence>
<comment type="caution">
    <text evidence="2">The sequence shown here is derived from an EMBL/GenBank/DDBJ whole genome shotgun (WGS) entry which is preliminary data.</text>
</comment>
<protein>
    <submittedName>
        <fullName evidence="2">Cupin domain-containing protein</fullName>
    </submittedName>
</protein>
<sequence>MNGSRTWQVGKRKIDAIEERDRLIDGIDVRVLNDWNDTDDTEVEEWVLNPGDMLYLPPRVPHCGIALSAGCMTLSVGCRAPSVSDLVSRLAERFSNSVEDVAVKRYTDDDLLDDCSNDNFSPGEITAKAKEDAKHLVLNALTNMMDDDSVWDEFLGRCVTEPKRLRNNYPIPLEDDDEFDGPTVQDVLNGRGMMYHAEGICFSHSEVNSQDLSGTATAIYRLFVNGEMWQSDSADDGILYQTIANNRMLEGTTLLKSIGNNKRRAKKVEFLEKLVSVGLLYASEE</sequence>
<dbReference type="SUPFAM" id="SSF51197">
    <property type="entry name" value="Clavaminate synthase-like"/>
    <property type="match status" value="1"/>
</dbReference>
<gene>
    <name evidence="2" type="ORF">QTG54_009498</name>
</gene>
<organism evidence="2 3">
    <name type="scientific">Skeletonema marinoi</name>
    <dbReference type="NCBI Taxonomy" id="267567"/>
    <lineage>
        <taxon>Eukaryota</taxon>
        <taxon>Sar</taxon>
        <taxon>Stramenopiles</taxon>
        <taxon>Ochrophyta</taxon>
        <taxon>Bacillariophyta</taxon>
        <taxon>Coscinodiscophyceae</taxon>
        <taxon>Thalassiosirophycidae</taxon>
        <taxon>Thalassiosirales</taxon>
        <taxon>Skeletonemataceae</taxon>
        <taxon>Skeletonema</taxon>
        <taxon>Skeletonema marinoi-dohrnii complex</taxon>
    </lineage>
</organism>
<proteinExistence type="predicted"/>
<dbReference type="PROSITE" id="PS51184">
    <property type="entry name" value="JMJC"/>
    <property type="match status" value="1"/>
</dbReference>
<keyword evidence="3" id="KW-1185">Reference proteome</keyword>
<name>A0AAD9DBD0_9STRA</name>
<evidence type="ECO:0000259" key="1">
    <source>
        <dbReference type="PROSITE" id="PS51184"/>
    </source>
</evidence>
<dbReference type="EMBL" id="JATAAI010000017">
    <property type="protein sequence ID" value="KAK1739739.1"/>
    <property type="molecule type" value="Genomic_DNA"/>
</dbReference>